<dbReference type="Gramene" id="evm.model.ctgX2.34">
    <property type="protein sequence ID" value="cds.evm.model.ctgX2.34"/>
    <property type="gene ID" value="evm.TU.ctgX2.34"/>
</dbReference>
<evidence type="ECO:0000313" key="2">
    <source>
        <dbReference type="Proteomes" id="UP000596661"/>
    </source>
</evidence>
<organism evidence="1 2">
    <name type="scientific">Cannabis sativa</name>
    <name type="common">Hemp</name>
    <name type="synonym">Marijuana</name>
    <dbReference type="NCBI Taxonomy" id="3483"/>
    <lineage>
        <taxon>Eukaryota</taxon>
        <taxon>Viridiplantae</taxon>
        <taxon>Streptophyta</taxon>
        <taxon>Embryophyta</taxon>
        <taxon>Tracheophyta</taxon>
        <taxon>Spermatophyta</taxon>
        <taxon>Magnoliopsida</taxon>
        <taxon>eudicotyledons</taxon>
        <taxon>Gunneridae</taxon>
        <taxon>Pentapetalae</taxon>
        <taxon>rosids</taxon>
        <taxon>fabids</taxon>
        <taxon>Rosales</taxon>
        <taxon>Cannabaceae</taxon>
        <taxon>Cannabis</taxon>
    </lineage>
</organism>
<dbReference type="AlphaFoldDB" id="A0A803QRW9"/>
<reference evidence="1" key="1">
    <citation type="submission" date="2021-03" db="UniProtKB">
        <authorList>
            <consortium name="EnsemblPlants"/>
        </authorList>
    </citation>
    <scope>IDENTIFICATION</scope>
</reference>
<proteinExistence type="predicted"/>
<keyword evidence="2" id="KW-1185">Reference proteome</keyword>
<name>A0A803QRW9_CANSA</name>
<dbReference type="Proteomes" id="UP000596661">
    <property type="component" value="Unassembled WGS sequence"/>
</dbReference>
<accession>A0A803QRW9</accession>
<dbReference type="EnsemblPlants" id="evm.model.ctgX2.34">
    <property type="protein sequence ID" value="cds.evm.model.ctgX2.34"/>
    <property type="gene ID" value="evm.TU.ctgX2.34"/>
</dbReference>
<evidence type="ECO:0000313" key="1">
    <source>
        <dbReference type="EnsemblPlants" id="cds.evm.model.ctgX2.34"/>
    </source>
</evidence>
<protein>
    <submittedName>
        <fullName evidence="1">Uncharacterized protein</fullName>
    </submittedName>
</protein>
<sequence>IPICESRSQDLDPCHDSGAVLVGGPQSHFKFGLRSRSVSAGSGPLFCVWVWVHVQSEGLDPCQCWGQGWVPNQAPLQ</sequence>